<feature type="compositionally biased region" description="Low complexity" evidence="1">
    <location>
        <begin position="146"/>
        <end position="155"/>
    </location>
</feature>
<accession>A0A4T0WUV8</accession>
<dbReference type="EMBL" id="SELW01000677">
    <property type="protein sequence ID" value="TID13563.1"/>
    <property type="molecule type" value="Genomic_DNA"/>
</dbReference>
<sequence>MTRSGRTTPATATFKKTSFSHPTTSKYHSSLFTSTSKGTSSSYTFTPTIPSVKNPYIIHHEGKNGSIFIILGSVIIALIVGMILARFWFWMKNRKATNDEKLLDEYYGGTLEKSRSGFLNYDPAYFDNEKSAFNLSFNSSPYTCNSQTSQSSTSSGDRKSRIDLNNLTTQPGRALRGDSQIPTIRRNSFISPLNDLINESNVNLVSNANSDINSGVFSASTETMLGSGTVLHARNKSIPALDKINSPTPDRRRSTHLETVEQMVNQSLINLDKSGNSIPNEQSTKTKRSRPASQVLDMLVLQDLKDL</sequence>
<evidence type="ECO:0000256" key="1">
    <source>
        <dbReference type="SAM" id="MobiDB-lite"/>
    </source>
</evidence>
<name>A0A4T0WUV8_9ASCO</name>
<feature type="region of interest" description="Disordered" evidence="1">
    <location>
        <begin position="271"/>
        <end position="292"/>
    </location>
</feature>
<evidence type="ECO:0000313" key="4">
    <source>
        <dbReference type="Proteomes" id="UP000307173"/>
    </source>
</evidence>
<keyword evidence="2" id="KW-1133">Transmembrane helix</keyword>
<comment type="caution">
    <text evidence="3">The sequence shown here is derived from an EMBL/GenBank/DDBJ whole genome shotgun (WGS) entry which is preliminary data.</text>
</comment>
<dbReference type="OrthoDB" id="3995133at2759"/>
<feature type="region of interest" description="Disordered" evidence="1">
    <location>
        <begin position="1"/>
        <end position="42"/>
    </location>
</feature>
<feature type="transmembrane region" description="Helical" evidence="2">
    <location>
        <begin position="67"/>
        <end position="89"/>
    </location>
</feature>
<dbReference type="Proteomes" id="UP000307173">
    <property type="component" value="Unassembled WGS sequence"/>
</dbReference>
<proteinExistence type="predicted"/>
<reference evidence="3 4" key="1">
    <citation type="journal article" date="2019" name="Front. Genet.">
        <title>Whole-Genome Sequencing of the Opportunistic Yeast Pathogen Candida inconspicua Uncovers Its Hybrid Origin.</title>
        <authorList>
            <person name="Mixao V."/>
            <person name="Hansen A.P."/>
            <person name="Saus E."/>
            <person name="Boekhout T."/>
            <person name="Lass-Florl C."/>
            <person name="Gabaldon T."/>
        </authorList>
    </citation>
    <scope>NUCLEOTIDE SEQUENCE [LARGE SCALE GENOMIC DNA]</scope>
    <source>
        <strain evidence="3 4">CBS 180</strain>
    </source>
</reference>
<dbReference type="AlphaFoldDB" id="A0A4T0WUV8"/>
<feature type="compositionally biased region" description="Polar residues" evidence="1">
    <location>
        <begin position="1"/>
        <end position="28"/>
    </location>
</feature>
<organism evidence="3 4">
    <name type="scientific">Pichia inconspicua</name>
    <dbReference type="NCBI Taxonomy" id="52247"/>
    <lineage>
        <taxon>Eukaryota</taxon>
        <taxon>Fungi</taxon>
        <taxon>Dikarya</taxon>
        <taxon>Ascomycota</taxon>
        <taxon>Saccharomycotina</taxon>
        <taxon>Pichiomycetes</taxon>
        <taxon>Pichiales</taxon>
        <taxon>Pichiaceae</taxon>
        <taxon>Pichia</taxon>
    </lineage>
</organism>
<feature type="region of interest" description="Disordered" evidence="1">
    <location>
        <begin position="144"/>
        <end position="177"/>
    </location>
</feature>
<feature type="compositionally biased region" description="Polar residues" evidence="1">
    <location>
        <begin position="271"/>
        <end position="283"/>
    </location>
</feature>
<dbReference type="STRING" id="52247.A0A4T0WUV8"/>
<feature type="compositionally biased region" description="Low complexity" evidence="1">
    <location>
        <begin position="29"/>
        <end position="42"/>
    </location>
</feature>
<protein>
    <submittedName>
        <fullName evidence="3">Uncharacterized protein</fullName>
    </submittedName>
</protein>
<evidence type="ECO:0000313" key="3">
    <source>
        <dbReference type="EMBL" id="TID13563.1"/>
    </source>
</evidence>
<keyword evidence="4" id="KW-1185">Reference proteome</keyword>
<keyword evidence="2" id="KW-0812">Transmembrane</keyword>
<evidence type="ECO:0000256" key="2">
    <source>
        <dbReference type="SAM" id="Phobius"/>
    </source>
</evidence>
<gene>
    <name evidence="3" type="ORF">CANINC_004921</name>
</gene>
<keyword evidence="2" id="KW-0472">Membrane</keyword>